<evidence type="ECO:0000313" key="5">
    <source>
        <dbReference type="Proteomes" id="UP000635245"/>
    </source>
</evidence>
<dbReference type="Pfam" id="PF01209">
    <property type="entry name" value="Ubie_methyltran"/>
    <property type="match status" value="1"/>
</dbReference>
<reference evidence="4" key="1">
    <citation type="submission" date="2020-12" db="EMBL/GenBank/DDBJ databases">
        <title>Prauserella sp. ASG 168, a novel actinomycete isolated from cave rock.</title>
        <authorList>
            <person name="Suriyachadkun C."/>
        </authorList>
    </citation>
    <scope>NUCLEOTIDE SEQUENCE</scope>
    <source>
        <strain evidence="4">ASG 168</strain>
    </source>
</reference>
<dbReference type="GO" id="GO:0008168">
    <property type="term" value="F:methyltransferase activity"/>
    <property type="evidence" value="ECO:0007669"/>
    <property type="project" value="UniProtKB-KW"/>
</dbReference>
<dbReference type="EMBL" id="JAENJH010000001">
    <property type="protein sequence ID" value="MBK1782863.1"/>
    <property type="molecule type" value="Genomic_DNA"/>
</dbReference>
<evidence type="ECO:0000256" key="3">
    <source>
        <dbReference type="ARBA" id="ARBA00022691"/>
    </source>
</evidence>
<protein>
    <submittedName>
        <fullName evidence="4">Class I SAM-dependent methyltransferase</fullName>
    </submittedName>
</protein>
<dbReference type="SUPFAM" id="SSF53335">
    <property type="entry name" value="S-adenosyl-L-methionine-dependent methyltransferases"/>
    <property type="match status" value="1"/>
</dbReference>
<evidence type="ECO:0000256" key="2">
    <source>
        <dbReference type="ARBA" id="ARBA00022679"/>
    </source>
</evidence>
<comment type="caution">
    <text evidence="4">The sequence shown here is derived from an EMBL/GenBank/DDBJ whole genome shotgun (WGS) entry which is preliminary data.</text>
</comment>
<dbReference type="AlphaFoldDB" id="A0A934V3T6"/>
<keyword evidence="5" id="KW-1185">Reference proteome</keyword>
<evidence type="ECO:0000256" key="1">
    <source>
        <dbReference type="ARBA" id="ARBA00022603"/>
    </source>
</evidence>
<proteinExistence type="predicted"/>
<keyword evidence="1 4" id="KW-0489">Methyltransferase</keyword>
<keyword evidence="3" id="KW-0949">S-adenosyl-L-methionine</keyword>
<dbReference type="PANTHER" id="PTHR43464">
    <property type="entry name" value="METHYLTRANSFERASE"/>
    <property type="match status" value="1"/>
</dbReference>
<sequence length="269" mass="28343">MSAGSVGAVFSAAHDEFALWSGRLWRPLGEILTTVSRPEPGERVLDACCGAGASALPAARAVGPAGVVHAVDLAERLVEQGAREAEALGLAQAQFTTGDVLAHDGGPYDVVQSAYGVFFFPDLDEGARTLVGKLRPGGRFVVSSWLAGGMSRIVPVGRAAALPERPELAGQEGRPNASERVDTADKLTGWLSSLGLDEVTVRQVRYTQPLHPDDAWTFLLGAAMRGFVAGLEPDALERVRVRFLDGLREAGIDELDATSLIGTGYRPGV</sequence>
<dbReference type="PANTHER" id="PTHR43464:SF19">
    <property type="entry name" value="UBIQUINONE BIOSYNTHESIS O-METHYLTRANSFERASE, MITOCHONDRIAL"/>
    <property type="match status" value="1"/>
</dbReference>
<dbReference type="RefSeq" id="WP_200313749.1">
    <property type="nucleotide sequence ID" value="NZ_JAENJH010000001.1"/>
</dbReference>
<organism evidence="4 5">
    <name type="scientific">Prauserella cavernicola</name>
    <dbReference type="NCBI Taxonomy" id="2800127"/>
    <lineage>
        <taxon>Bacteria</taxon>
        <taxon>Bacillati</taxon>
        <taxon>Actinomycetota</taxon>
        <taxon>Actinomycetes</taxon>
        <taxon>Pseudonocardiales</taxon>
        <taxon>Pseudonocardiaceae</taxon>
        <taxon>Prauserella</taxon>
    </lineage>
</organism>
<evidence type="ECO:0000313" key="4">
    <source>
        <dbReference type="EMBL" id="MBK1782863.1"/>
    </source>
</evidence>
<dbReference type="CDD" id="cd02440">
    <property type="entry name" value="AdoMet_MTases"/>
    <property type="match status" value="1"/>
</dbReference>
<name>A0A934V3T6_9PSEU</name>
<dbReference type="Gene3D" id="3.40.50.150">
    <property type="entry name" value="Vaccinia Virus protein VP39"/>
    <property type="match status" value="1"/>
</dbReference>
<accession>A0A934V3T6</accession>
<dbReference type="GO" id="GO:0032259">
    <property type="term" value="P:methylation"/>
    <property type="evidence" value="ECO:0007669"/>
    <property type="project" value="UniProtKB-KW"/>
</dbReference>
<dbReference type="InterPro" id="IPR029063">
    <property type="entry name" value="SAM-dependent_MTases_sf"/>
</dbReference>
<dbReference type="Proteomes" id="UP000635245">
    <property type="component" value="Unassembled WGS sequence"/>
</dbReference>
<gene>
    <name evidence="4" type="ORF">JHE00_00900</name>
</gene>
<keyword evidence="2" id="KW-0808">Transferase</keyword>